<evidence type="ECO:0000256" key="5">
    <source>
        <dbReference type="ARBA" id="ARBA00022691"/>
    </source>
</evidence>
<dbReference type="InterPro" id="IPR012901">
    <property type="entry name" value="CARME"/>
</dbReference>
<keyword evidence="5" id="KW-0949">S-adenosyl-L-methionine</keyword>
<comment type="similarity">
    <text evidence="1">Belongs to the carnosine N-methyltransferase family.</text>
</comment>
<proteinExistence type="inferred from homology"/>
<keyword evidence="4" id="KW-0808">Transferase</keyword>
<dbReference type="Gene3D" id="3.40.50.150">
    <property type="entry name" value="Vaccinia Virus protein VP39"/>
    <property type="match status" value="1"/>
</dbReference>
<evidence type="ECO:0000313" key="7">
    <source>
        <dbReference type="Proteomes" id="UP000253551"/>
    </source>
</evidence>
<name>A0A367IKY6_RHIST</name>
<dbReference type="EC" id="2.1.1.22" evidence="2"/>
<organism evidence="6 7">
    <name type="scientific">Rhizopus stolonifer</name>
    <name type="common">Rhizopus nigricans</name>
    <dbReference type="NCBI Taxonomy" id="4846"/>
    <lineage>
        <taxon>Eukaryota</taxon>
        <taxon>Fungi</taxon>
        <taxon>Fungi incertae sedis</taxon>
        <taxon>Mucoromycota</taxon>
        <taxon>Mucoromycotina</taxon>
        <taxon>Mucoromycetes</taxon>
        <taxon>Mucorales</taxon>
        <taxon>Mucorineae</taxon>
        <taxon>Rhizopodaceae</taxon>
        <taxon>Rhizopus</taxon>
    </lineage>
</organism>
<dbReference type="OrthoDB" id="978at2759"/>
<dbReference type="SMART" id="SM01296">
    <property type="entry name" value="N2227"/>
    <property type="match status" value="1"/>
</dbReference>
<dbReference type="PANTHER" id="PTHR12303:SF6">
    <property type="entry name" value="CARNOSINE N-METHYLTRANSFERASE"/>
    <property type="match status" value="1"/>
</dbReference>
<dbReference type="Pfam" id="PF07942">
    <property type="entry name" value="CARME"/>
    <property type="match status" value="1"/>
</dbReference>
<keyword evidence="7" id="KW-1185">Reference proteome</keyword>
<dbReference type="Proteomes" id="UP000253551">
    <property type="component" value="Unassembled WGS sequence"/>
</dbReference>
<reference evidence="6 7" key="1">
    <citation type="journal article" date="2018" name="G3 (Bethesda)">
        <title>Phylogenetic and Phylogenomic Definition of Rhizopus Species.</title>
        <authorList>
            <person name="Gryganskyi A.P."/>
            <person name="Golan J."/>
            <person name="Dolatabadi S."/>
            <person name="Mondo S."/>
            <person name="Robb S."/>
            <person name="Idnurm A."/>
            <person name="Muszewska A."/>
            <person name="Steczkiewicz K."/>
            <person name="Masonjones S."/>
            <person name="Liao H.L."/>
            <person name="Gajdeczka M.T."/>
            <person name="Anike F."/>
            <person name="Vuek A."/>
            <person name="Anishchenko I.M."/>
            <person name="Voigt K."/>
            <person name="de Hoog G.S."/>
            <person name="Smith M.E."/>
            <person name="Heitman J."/>
            <person name="Vilgalys R."/>
            <person name="Stajich J.E."/>
        </authorList>
    </citation>
    <scope>NUCLEOTIDE SEQUENCE [LARGE SCALE GENOMIC DNA]</scope>
    <source>
        <strain evidence="6 7">LSU 92-RS-03</strain>
    </source>
</reference>
<dbReference type="InterPro" id="IPR029063">
    <property type="entry name" value="SAM-dependent_MTases_sf"/>
</dbReference>
<dbReference type="GO" id="GO:0032259">
    <property type="term" value="P:methylation"/>
    <property type="evidence" value="ECO:0007669"/>
    <property type="project" value="UniProtKB-KW"/>
</dbReference>
<evidence type="ECO:0000313" key="6">
    <source>
        <dbReference type="EMBL" id="RCH78347.1"/>
    </source>
</evidence>
<dbReference type="GO" id="GO:0030735">
    <property type="term" value="F:carnosine N-methyltransferase activity"/>
    <property type="evidence" value="ECO:0007669"/>
    <property type="project" value="UniProtKB-EC"/>
</dbReference>
<protein>
    <recommendedName>
        <fullName evidence="2">carnosine N-methyltransferase</fullName>
        <ecNumber evidence="2">2.1.1.22</ecNumber>
    </recommendedName>
</protein>
<feature type="non-terminal residue" evidence="6">
    <location>
        <position position="1"/>
    </location>
</feature>
<accession>A0A367IKY6</accession>
<evidence type="ECO:0000256" key="2">
    <source>
        <dbReference type="ARBA" id="ARBA00012003"/>
    </source>
</evidence>
<gene>
    <name evidence="6" type="ORF">CU098_003779</name>
</gene>
<dbReference type="EMBL" id="PJQM01007310">
    <property type="protein sequence ID" value="RCH78347.1"/>
    <property type="molecule type" value="Genomic_DNA"/>
</dbReference>
<evidence type="ECO:0000256" key="3">
    <source>
        <dbReference type="ARBA" id="ARBA00022603"/>
    </source>
</evidence>
<dbReference type="PANTHER" id="PTHR12303">
    <property type="entry name" value="CARNOSINE N-METHYLTRANSFERASE"/>
    <property type="match status" value="1"/>
</dbReference>
<evidence type="ECO:0000256" key="1">
    <source>
        <dbReference type="ARBA" id="ARBA00010086"/>
    </source>
</evidence>
<sequence>VKEVNEYSIYPFVHSYSNIKSDINQLSPIMIPDILPAHLPNTVDFSMVAGDFVEIYGQQENNFGAWDVVVTCFFIDTAKNILEYLEVIHKALKQNGKWINIGPLLYHFEESSSDDSSIELSLDQVKDVARKLGFEIKKESTVPTTYTTNPDGMLKYVYECATWTAIKL</sequence>
<comment type="caution">
    <text evidence="6">The sequence shown here is derived from an EMBL/GenBank/DDBJ whole genome shotgun (WGS) entry which is preliminary data.</text>
</comment>
<dbReference type="SUPFAM" id="SSF53335">
    <property type="entry name" value="S-adenosyl-L-methionine-dependent methyltransferases"/>
    <property type="match status" value="1"/>
</dbReference>
<dbReference type="STRING" id="4846.A0A367IKY6"/>
<keyword evidence="3" id="KW-0489">Methyltransferase</keyword>
<evidence type="ECO:0000256" key="4">
    <source>
        <dbReference type="ARBA" id="ARBA00022679"/>
    </source>
</evidence>
<dbReference type="AlphaFoldDB" id="A0A367IKY6"/>